<evidence type="ECO:0000259" key="1">
    <source>
        <dbReference type="Pfam" id="PF14213"/>
    </source>
</evidence>
<name>A0A445N0D8_9BACT</name>
<dbReference type="EMBL" id="OJIN01000184">
    <property type="protein sequence ID" value="SPD75143.1"/>
    <property type="molecule type" value="Genomic_DNA"/>
</dbReference>
<organism evidence="2">
    <name type="scientific">uncultured Desulfobacterium sp</name>
    <dbReference type="NCBI Taxonomy" id="201089"/>
    <lineage>
        <taxon>Bacteria</taxon>
        <taxon>Pseudomonadati</taxon>
        <taxon>Thermodesulfobacteriota</taxon>
        <taxon>Desulfobacteria</taxon>
        <taxon>Desulfobacterales</taxon>
        <taxon>Desulfobacteriaceae</taxon>
        <taxon>Desulfobacterium</taxon>
        <taxon>environmental samples</taxon>
    </lineage>
</organism>
<dbReference type="InterPro" id="IPR025474">
    <property type="entry name" value="DUF4325"/>
</dbReference>
<protein>
    <recommendedName>
        <fullName evidence="1">DUF4325 domain-containing protein</fullName>
    </recommendedName>
</protein>
<reference evidence="2" key="1">
    <citation type="submission" date="2018-01" db="EMBL/GenBank/DDBJ databases">
        <authorList>
            <person name="Regsiter A."/>
            <person name="William W."/>
        </authorList>
    </citation>
    <scope>NUCLEOTIDE SEQUENCE</scope>
    <source>
        <strain evidence="2">TRIP AH-1</strain>
    </source>
</reference>
<sequence length="116" mass="13326">MKISIKDKIGPRCIIKEDGQKIYDEIHGPLKRAEKVTLDFNGVSQFASPFFNFAIGQLLKDIPEADLRRLLQIENLNETGKLVVERVIENAAKYHGDKDYRKIVDDILEQQARESQ</sequence>
<gene>
    <name evidence="2" type="ORF">PITCH_A420104</name>
</gene>
<proteinExistence type="predicted"/>
<feature type="domain" description="DUF4325" evidence="1">
    <location>
        <begin position="18"/>
        <end position="80"/>
    </location>
</feature>
<accession>A0A445N0D8</accession>
<evidence type="ECO:0000313" key="2">
    <source>
        <dbReference type="EMBL" id="SPD75143.1"/>
    </source>
</evidence>
<dbReference type="AlphaFoldDB" id="A0A445N0D8"/>
<dbReference type="Pfam" id="PF14213">
    <property type="entry name" value="DUF4325"/>
    <property type="match status" value="1"/>
</dbReference>